<dbReference type="Proteomes" id="UP001157502">
    <property type="component" value="Chromosome 29"/>
</dbReference>
<keyword evidence="2" id="KW-1185">Reference proteome</keyword>
<dbReference type="EMBL" id="CM055756">
    <property type="protein sequence ID" value="KAJ7989869.1"/>
    <property type="molecule type" value="Genomic_DNA"/>
</dbReference>
<organism evidence="1 2">
    <name type="scientific">Dallia pectoralis</name>
    <name type="common">Alaska blackfish</name>
    <dbReference type="NCBI Taxonomy" id="75939"/>
    <lineage>
        <taxon>Eukaryota</taxon>
        <taxon>Metazoa</taxon>
        <taxon>Chordata</taxon>
        <taxon>Craniata</taxon>
        <taxon>Vertebrata</taxon>
        <taxon>Euteleostomi</taxon>
        <taxon>Actinopterygii</taxon>
        <taxon>Neopterygii</taxon>
        <taxon>Teleostei</taxon>
        <taxon>Protacanthopterygii</taxon>
        <taxon>Esociformes</taxon>
        <taxon>Umbridae</taxon>
        <taxon>Dallia</taxon>
    </lineage>
</organism>
<evidence type="ECO:0000313" key="1">
    <source>
        <dbReference type="EMBL" id="KAJ7989869.1"/>
    </source>
</evidence>
<evidence type="ECO:0000313" key="2">
    <source>
        <dbReference type="Proteomes" id="UP001157502"/>
    </source>
</evidence>
<comment type="caution">
    <text evidence="1">The sequence shown here is derived from an EMBL/GenBank/DDBJ whole genome shotgun (WGS) entry which is preliminary data.</text>
</comment>
<accession>A0ACC2FET1</accession>
<gene>
    <name evidence="1" type="ORF">DPEC_G00308950</name>
</gene>
<name>A0ACC2FET1_DALPE</name>
<reference evidence="1" key="1">
    <citation type="submission" date="2021-05" db="EMBL/GenBank/DDBJ databases">
        <authorList>
            <person name="Pan Q."/>
            <person name="Jouanno E."/>
            <person name="Zahm M."/>
            <person name="Klopp C."/>
            <person name="Cabau C."/>
            <person name="Louis A."/>
            <person name="Berthelot C."/>
            <person name="Parey E."/>
            <person name="Roest Crollius H."/>
            <person name="Montfort J."/>
            <person name="Robinson-Rechavi M."/>
            <person name="Bouchez O."/>
            <person name="Lampietro C."/>
            <person name="Lopez Roques C."/>
            <person name="Donnadieu C."/>
            <person name="Postlethwait J."/>
            <person name="Bobe J."/>
            <person name="Dillon D."/>
            <person name="Chandos A."/>
            <person name="von Hippel F."/>
            <person name="Guiguen Y."/>
        </authorList>
    </citation>
    <scope>NUCLEOTIDE SEQUENCE</scope>
    <source>
        <strain evidence="1">YG-Jan2019</strain>
    </source>
</reference>
<proteinExistence type="predicted"/>
<protein>
    <submittedName>
        <fullName evidence="1">Uncharacterized protein</fullName>
    </submittedName>
</protein>
<sequence>MFPFYPNNCGVTNSGIPSAEKEVQLFGDITPSHTQPSSRQSKKAESDVCSLFPLIHDIIKGMDKDSQDVHQELAKLKSRIHDARDQIGAMPGIHTSPWEQQQELETLRVHVCMNYQLLQKYKGLCMFEVPKAS</sequence>